<name>A0ABR4A1J6_9LECA</name>
<feature type="compositionally biased region" description="Pro residues" evidence="1">
    <location>
        <begin position="406"/>
        <end position="425"/>
    </location>
</feature>
<feature type="compositionally biased region" description="Low complexity" evidence="1">
    <location>
        <begin position="238"/>
        <end position="253"/>
    </location>
</feature>
<feature type="region of interest" description="Disordered" evidence="1">
    <location>
        <begin position="348"/>
        <end position="432"/>
    </location>
</feature>
<feature type="compositionally biased region" description="Low complexity" evidence="1">
    <location>
        <begin position="265"/>
        <end position="284"/>
    </location>
</feature>
<feature type="compositionally biased region" description="Polar residues" evidence="1">
    <location>
        <begin position="365"/>
        <end position="374"/>
    </location>
</feature>
<sequence>MDKAKSLAKGGWHPPGKDGGKESWRGDNKGINQVAGWLGKGKDTHTTAAKEHASRPLSSLKDPDAFGPPPRNVNYHGGAAAPNTVTPGRRRLGAPMAAERLPEQRQDQEVQKPRPPPVPYRANTTGLDTNNLPKPPIRRLGAESPQQTATPSTKPKPSLPPRLPPRQNSYPIENTPEPPPTYTAATQQLPTQDAYANQGALGRLGDADVSVPRLGIGSGSGSQDHTESSHPPNPWSDPPTTNSPTSTQSQAPSLLNLGSRFAKLSTTSPSPTSTSPAPPSQGTSLKQKQDALRTASMFRNDPSSVSLSDARGAASTANNFRERHGEQVAAGGKWAGAVNKKYDVAGKVGGFTGNQGGEGRATAGQGHTLSTQDAAPSPWANEPSQGGAGGWMSNAASAASGLSQRTPPPPPAARRPGVAGPPPVPLGSKPRP</sequence>
<reference evidence="2 3" key="1">
    <citation type="submission" date="2024-09" db="EMBL/GenBank/DDBJ databases">
        <title>Rethinking Asexuality: The Enigmatic Case of Functional Sexual Genes in Lepraria (Stereocaulaceae).</title>
        <authorList>
            <person name="Doellman M."/>
            <person name="Sun Y."/>
            <person name="Barcenas-Pena A."/>
            <person name="Lumbsch H.T."/>
            <person name="Grewe F."/>
        </authorList>
    </citation>
    <scope>NUCLEOTIDE SEQUENCE [LARGE SCALE GENOMIC DNA]</scope>
    <source>
        <strain evidence="2 3">Mercado 3170</strain>
    </source>
</reference>
<proteinExistence type="predicted"/>
<feature type="compositionally biased region" description="Basic and acidic residues" evidence="1">
    <location>
        <begin position="100"/>
        <end position="112"/>
    </location>
</feature>
<protein>
    <submittedName>
        <fullName evidence="2">Uncharacterized protein</fullName>
    </submittedName>
</protein>
<feature type="compositionally biased region" description="Polar residues" evidence="1">
    <location>
        <begin position="122"/>
        <end position="132"/>
    </location>
</feature>
<feature type="compositionally biased region" description="Basic and acidic residues" evidence="1">
    <location>
        <begin position="40"/>
        <end position="54"/>
    </location>
</feature>
<accession>A0ABR4A1J6</accession>
<feature type="compositionally biased region" description="Low complexity" evidence="1">
    <location>
        <begin position="182"/>
        <end position="192"/>
    </location>
</feature>
<comment type="caution">
    <text evidence="2">The sequence shown here is derived from an EMBL/GenBank/DDBJ whole genome shotgun (WGS) entry which is preliminary data.</text>
</comment>
<feature type="compositionally biased region" description="Gly residues" evidence="1">
    <location>
        <begin position="348"/>
        <end position="359"/>
    </location>
</feature>
<feature type="compositionally biased region" description="Polar residues" evidence="1">
    <location>
        <begin position="394"/>
        <end position="405"/>
    </location>
</feature>
<dbReference type="Proteomes" id="UP001590950">
    <property type="component" value="Unassembled WGS sequence"/>
</dbReference>
<keyword evidence="3" id="KW-1185">Reference proteome</keyword>
<evidence type="ECO:0000313" key="3">
    <source>
        <dbReference type="Proteomes" id="UP001590950"/>
    </source>
</evidence>
<evidence type="ECO:0000313" key="2">
    <source>
        <dbReference type="EMBL" id="KAL2038940.1"/>
    </source>
</evidence>
<organism evidence="2 3">
    <name type="scientific">Stereocaulon virgatum</name>
    <dbReference type="NCBI Taxonomy" id="373712"/>
    <lineage>
        <taxon>Eukaryota</taxon>
        <taxon>Fungi</taxon>
        <taxon>Dikarya</taxon>
        <taxon>Ascomycota</taxon>
        <taxon>Pezizomycotina</taxon>
        <taxon>Lecanoromycetes</taxon>
        <taxon>OSLEUM clade</taxon>
        <taxon>Lecanoromycetidae</taxon>
        <taxon>Lecanorales</taxon>
        <taxon>Lecanorineae</taxon>
        <taxon>Stereocaulaceae</taxon>
        <taxon>Stereocaulon</taxon>
    </lineage>
</organism>
<gene>
    <name evidence="2" type="ORF">N7G274_008280</name>
</gene>
<feature type="compositionally biased region" description="Basic and acidic residues" evidence="1">
    <location>
        <begin position="15"/>
        <end position="28"/>
    </location>
</feature>
<dbReference type="EMBL" id="JBEFKJ010000028">
    <property type="protein sequence ID" value="KAL2038940.1"/>
    <property type="molecule type" value="Genomic_DNA"/>
</dbReference>
<feature type="region of interest" description="Disordered" evidence="1">
    <location>
        <begin position="1"/>
        <end position="331"/>
    </location>
</feature>
<evidence type="ECO:0000256" key="1">
    <source>
        <dbReference type="SAM" id="MobiDB-lite"/>
    </source>
</evidence>